<dbReference type="Gene3D" id="3.60.15.10">
    <property type="entry name" value="Ribonuclease Z/Hydroxyacylglutathione hydrolase-like"/>
    <property type="match status" value="1"/>
</dbReference>
<evidence type="ECO:0000313" key="2">
    <source>
        <dbReference type="EMBL" id="SFK70901.1"/>
    </source>
</evidence>
<dbReference type="OrthoDB" id="9805728at2"/>
<dbReference type="Proteomes" id="UP000199550">
    <property type="component" value="Unassembled WGS sequence"/>
</dbReference>
<dbReference type="Pfam" id="PF13483">
    <property type="entry name" value="Lactamase_B_3"/>
    <property type="match status" value="1"/>
</dbReference>
<reference evidence="2 3" key="1">
    <citation type="submission" date="2016-10" db="EMBL/GenBank/DDBJ databases">
        <authorList>
            <person name="de Groot N.N."/>
        </authorList>
    </citation>
    <scope>NUCLEOTIDE SEQUENCE [LARGE SCALE GENOMIC DNA]</scope>
    <source>
        <strain evidence="2 3">DSM 16199</strain>
    </source>
</reference>
<organism evidence="2 3">
    <name type="scientific">Loktanella salsilacus</name>
    <dbReference type="NCBI Taxonomy" id="195913"/>
    <lineage>
        <taxon>Bacteria</taxon>
        <taxon>Pseudomonadati</taxon>
        <taxon>Pseudomonadota</taxon>
        <taxon>Alphaproteobacteria</taxon>
        <taxon>Rhodobacterales</taxon>
        <taxon>Roseobacteraceae</taxon>
        <taxon>Loktanella</taxon>
    </lineage>
</organism>
<accession>A0A1I4BSP8</accession>
<proteinExistence type="predicted"/>
<sequence>MTTTRRHFLATSAAAAGAVTLLPYAAMAAAHAGDVYATNAGDVTVYPIDHASIVMTTPVGTLYVDPIGDASLYADHGTPDLILVTHEHGDHYNAETLAAIVGENTQIITNPAVFAMLPDDLKAKATEMANGVSGEYNGMAIDAIPAYNITEDRMKYHPQGRDNGYVLSFDGLRVYVSGDTEDTPEMRALENIDVAFISMNLPFTMDKDSAASAVAEFMPTYVYPYHYRGQDGGTQNPEEFAALVGDTATVVIAPWYAGDVMPG</sequence>
<dbReference type="SUPFAM" id="SSF56281">
    <property type="entry name" value="Metallo-hydrolase/oxidoreductase"/>
    <property type="match status" value="1"/>
</dbReference>
<dbReference type="InterPro" id="IPR006311">
    <property type="entry name" value="TAT_signal"/>
</dbReference>
<dbReference type="EMBL" id="FOTF01000001">
    <property type="protein sequence ID" value="SFK70901.1"/>
    <property type="molecule type" value="Genomic_DNA"/>
</dbReference>
<gene>
    <name evidence="2" type="ORF">SAMN04488004_10196</name>
</gene>
<feature type="chain" id="PRO_5011470198" evidence="1">
    <location>
        <begin position="29"/>
        <end position="263"/>
    </location>
</feature>
<dbReference type="RefSeq" id="WP_090184053.1">
    <property type="nucleotide sequence ID" value="NZ_CAXIDI010000013.1"/>
</dbReference>
<feature type="signal peptide" evidence="1">
    <location>
        <begin position="1"/>
        <end position="28"/>
    </location>
</feature>
<dbReference type="AlphaFoldDB" id="A0A1I4BSP8"/>
<dbReference type="InterPro" id="IPR036866">
    <property type="entry name" value="RibonucZ/Hydroxyglut_hydro"/>
</dbReference>
<dbReference type="PANTHER" id="PTHR43546:SF3">
    <property type="entry name" value="UPF0173 METAL-DEPENDENT HYDROLASE MJ1163"/>
    <property type="match status" value="1"/>
</dbReference>
<dbReference type="NCBIfam" id="TIGR01409">
    <property type="entry name" value="TAT_signal_seq"/>
    <property type="match status" value="1"/>
</dbReference>
<evidence type="ECO:0000256" key="1">
    <source>
        <dbReference type="SAM" id="SignalP"/>
    </source>
</evidence>
<dbReference type="STRING" id="195913.SAMN04488004_10196"/>
<dbReference type="InterPro" id="IPR050114">
    <property type="entry name" value="UPF0173_UPF0282_UlaG_hydrolase"/>
</dbReference>
<keyword evidence="3" id="KW-1185">Reference proteome</keyword>
<dbReference type="InterPro" id="IPR019546">
    <property type="entry name" value="TAT_signal_bac_arc"/>
</dbReference>
<dbReference type="PROSITE" id="PS51318">
    <property type="entry name" value="TAT"/>
    <property type="match status" value="1"/>
</dbReference>
<name>A0A1I4BSP8_9RHOB</name>
<dbReference type="PANTHER" id="PTHR43546">
    <property type="entry name" value="UPF0173 METAL-DEPENDENT HYDROLASE MJ1163-RELATED"/>
    <property type="match status" value="1"/>
</dbReference>
<evidence type="ECO:0000313" key="3">
    <source>
        <dbReference type="Proteomes" id="UP000199550"/>
    </source>
</evidence>
<keyword evidence="1" id="KW-0732">Signal</keyword>
<protein>
    <submittedName>
        <fullName evidence="2">Tat (Twin-arginine translocation) pathway signal sequence</fullName>
    </submittedName>
</protein>